<evidence type="ECO:0000259" key="1">
    <source>
        <dbReference type="PROSITE" id="PS50930"/>
    </source>
</evidence>
<evidence type="ECO:0000313" key="2">
    <source>
        <dbReference type="EMBL" id="OPX42966.1"/>
    </source>
</evidence>
<dbReference type="EMBL" id="MZGX01000022">
    <property type="protein sequence ID" value="OPX42966.1"/>
    <property type="molecule type" value="Genomic_DNA"/>
</dbReference>
<dbReference type="Proteomes" id="UP000191554">
    <property type="component" value="Unassembled WGS sequence"/>
</dbReference>
<name>A0A1V4SHJ0_RUMHU</name>
<dbReference type="GO" id="GO:0003677">
    <property type="term" value="F:DNA binding"/>
    <property type="evidence" value="ECO:0007669"/>
    <property type="project" value="InterPro"/>
</dbReference>
<feature type="domain" description="HTH LytTR-type" evidence="1">
    <location>
        <begin position="41"/>
        <end position="145"/>
    </location>
</feature>
<reference evidence="2 3" key="1">
    <citation type="submission" date="2017-03" db="EMBL/GenBank/DDBJ databases">
        <title>Genome sequence of Clostridium hungatei DSM 14427.</title>
        <authorList>
            <person name="Poehlein A."/>
            <person name="Daniel R."/>
        </authorList>
    </citation>
    <scope>NUCLEOTIDE SEQUENCE [LARGE SCALE GENOMIC DNA]</scope>
    <source>
        <strain evidence="2 3">DSM 14427</strain>
    </source>
</reference>
<dbReference type="Gene3D" id="2.40.50.1020">
    <property type="entry name" value="LytTr DNA-binding domain"/>
    <property type="match status" value="1"/>
</dbReference>
<dbReference type="InterPro" id="IPR046947">
    <property type="entry name" value="LytR-like"/>
</dbReference>
<dbReference type="OrthoDB" id="9808614at2"/>
<organism evidence="2 3">
    <name type="scientific">Ruminiclostridium hungatei</name>
    <name type="common">Clostridium hungatei</name>
    <dbReference type="NCBI Taxonomy" id="48256"/>
    <lineage>
        <taxon>Bacteria</taxon>
        <taxon>Bacillati</taxon>
        <taxon>Bacillota</taxon>
        <taxon>Clostridia</taxon>
        <taxon>Eubacteriales</taxon>
        <taxon>Oscillospiraceae</taxon>
        <taxon>Ruminiclostridium</taxon>
    </lineage>
</organism>
<dbReference type="AlphaFoldDB" id="A0A1V4SHJ0"/>
<gene>
    <name evidence="2" type="ORF">CLHUN_31100</name>
</gene>
<protein>
    <submittedName>
        <fullName evidence="2">Putative HTH-type transcriptional regulator</fullName>
    </submittedName>
</protein>
<sequence length="146" mass="16858">MKINIRTDNSVKDTEINITCNRLTPEIERLVSLIRVMDLQLTGEKNGHIHILDTGSILYMDTVDKKTFFYTKTDVYESALRLYELEQQLSGTEFFRANKSCIVNFAQIKALKSDLDGRILLTMSNNEKLYVSRQYAPFVKKKLGVK</sequence>
<proteinExistence type="predicted"/>
<dbReference type="InterPro" id="IPR007492">
    <property type="entry name" value="LytTR_DNA-bd_dom"/>
</dbReference>
<evidence type="ECO:0000313" key="3">
    <source>
        <dbReference type="Proteomes" id="UP000191554"/>
    </source>
</evidence>
<keyword evidence="3" id="KW-1185">Reference proteome</keyword>
<dbReference type="GO" id="GO:0000156">
    <property type="term" value="F:phosphorelay response regulator activity"/>
    <property type="evidence" value="ECO:0007669"/>
    <property type="project" value="InterPro"/>
</dbReference>
<dbReference type="Pfam" id="PF04397">
    <property type="entry name" value="LytTR"/>
    <property type="match status" value="1"/>
</dbReference>
<dbReference type="RefSeq" id="WP_080065548.1">
    <property type="nucleotide sequence ID" value="NZ_MZGX01000022.1"/>
</dbReference>
<accession>A0A1V4SHJ0</accession>
<dbReference type="SMART" id="SM00850">
    <property type="entry name" value="LytTR"/>
    <property type="match status" value="1"/>
</dbReference>
<dbReference type="PROSITE" id="PS50930">
    <property type="entry name" value="HTH_LYTTR"/>
    <property type="match status" value="1"/>
</dbReference>
<dbReference type="PANTHER" id="PTHR37299">
    <property type="entry name" value="TRANSCRIPTIONAL REGULATOR-RELATED"/>
    <property type="match status" value="1"/>
</dbReference>
<dbReference type="STRING" id="48256.CLHUN_31100"/>
<dbReference type="PANTHER" id="PTHR37299:SF4">
    <property type="entry name" value="TRANSCRIPTIONAL REGULATOR"/>
    <property type="match status" value="1"/>
</dbReference>
<comment type="caution">
    <text evidence="2">The sequence shown here is derived from an EMBL/GenBank/DDBJ whole genome shotgun (WGS) entry which is preliminary data.</text>
</comment>